<organism evidence="1">
    <name type="scientific">Fusarium oxysporum f. sp. pisi HDV247</name>
    <dbReference type="NCBI Taxonomy" id="1080344"/>
    <lineage>
        <taxon>Eukaryota</taxon>
        <taxon>Fungi</taxon>
        <taxon>Dikarya</taxon>
        <taxon>Ascomycota</taxon>
        <taxon>Pezizomycotina</taxon>
        <taxon>Sordariomycetes</taxon>
        <taxon>Hypocreomycetidae</taxon>
        <taxon>Hypocreales</taxon>
        <taxon>Nectriaceae</taxon>
        <taxon>Fusarium</taxon>
        <taxon>Fusarium oxysporum species complex</taxon>
    </lineage>
</organism>
<dbReference type="HOGENOM" id="CLU_2722294_0_0_1"/>
<name>W9NCI0_FUSOX</name>
<evidence type="ECO:0000313" key="1">
    <source>
        <dbReference type="EMBL" id="EXA28411.1"/>
    </source>
</evidence>
<dbReference type="Proteomes" id="UP000030751">
    <property type="component" value="Unassembled WGS sequence"/>
</dbReference>
<gene>
    <name evidence="1" type="ORF">FOVG_19983</name>
</gene>
<accession>W9NCI0</accession>
<reference evidence="1" key="2">
    <citation type="submission" date="2014-02" db="EMBL/GenBank/DDBJ databases">
        <title>Annotation of the Genome Sequence of Fusarium oxysporum HDV247.</title>
        <authorList>
            <consortium name="The Broad Institute Genomics Platform"/>
            <person name="Ma L.-J."/>
            <person name="Corby-Kistler H."/>
            <person name="Broz K."/>
            <person name="Gale L.R."/>
            <person name="Jonkers W."/>
            <person name="O'Donnell K."/>
            <person name="Ploetz R."/>
            <person name="Steinberg C."/>
            <person name="Schwartz D.C."/>
            <person name="VanEtten H."/>
            <person name="Zhou S."/>
            <person name="Young S.K."/>
            <person name="Zeng Q."/>
            <person name="Gargeya S."/>
            <person name="Fitzgerald M."/>
            <person name="Abouelleil A."/>
            <person name="Alvarado L."/>
            <person name="Chapman S.B."/>
            <person name="Gainer-Dewar J."/>
            <person name="Goldberg J."/>
            <person name="Griggs A."/>
            <person name="Gujja S."/>
            <person name="Hansen M."/>
            <person name="Howarth C."/>
            <person name="Imamovic A."/>
            <person name="Ireland A."/>
            <person name="Larimer J."/>
            <person name="McCowan C."/>
            <person name="Murphy C."/>
            <person name="Pearson M."/>
            <person name="Poon T.W."/>
            <person name="Priest M."/>
            <person name="Roberts A."/>
            <person name="Saif S."/>
            <person name="Shea T."/>
            <person name="Sykes S."/>
            <person name="Wortman J."/>
            <person name="Nusbaum C."/>
            <person name="Birren B."/>
        </authorList>
    </citation>
    <scope>NUCLEOTIDE SEQUENCE</scope>
    <source>
        <strain evidence="1">HDV247</strain>
    </source>
</reference>
<dbReference type="EMBL" id="KI981447">
    <property type="protein sequence ID" value="EXA28411.1"/>
    <property type="molecule type" value="Genomic_DNA"/>
</dbReference>
<reference evidence="1" key="1">
    <citation type="submission" date="2011-10" db="EMBL/GenBank/DDBJ databases">
        <title>The Genome Sequence of Fusarium oxysporum HDV247.</title>
        <authorList>
            <consortium name="The Broad Institute Genome Sequencing Platform"/>
            <person name="Ma L.-J."/>
            <person name="Gale L.R."/>
            <person name="Schwartz D.C."/>
            <person name="Zhou S."/>
            <person name="Corby-Kistler H."/>
            <person name="Young S.K."/>
            <person name="Zeng Q."/>
            <person name="Gargeya S."/>
            <person name="Fitzgerald M."/>
            <person name="Haas B."/>
            <person name="Abouelleil A."/>
            <person name="Alvarado L."/>
            <person name="Arachchi H.M."/>
            <person name="Berlin A."/>
            <person name="Brown A."/>
            <person name="Chapman S.B."/>
            <person name="Chen Z."/>
            <person name="Dunbar C."/>
            <person name="Freedman E."/>
            <person name="Gearin G."/>
            <person name="Goldberg J."/>
            <person name="Griggs A."/>
            <person name="Gujja S."/>
            <person name="Heiman D."/>
            <person name="Howarth C."/>
            <person name="Larson L."/>
            <person name="Lui A."/>
            <person name="MacDonald P.J.P."/>
            <person name="Montmayeur A."/>
            <person name="Murphy C."/>
            <person name="Neiman D."/>
            <person name="Pearson M."/>
            <person name="Priest M."/>
            <person name="Roberts A."/>
            <person name="Saif S."/>
            <person name="Shea T."/>
            <person name="Shenoy N."/>
            <person name="Sisk P."/>
            <person name="Stolte C."/>
            <person name="Sykes S."/>
            <person name="Wortman J."/>
            <person name="Nusbaum C."/>
            <person name="Birren B."/>
        </authorList>
    </citation>
    <scope>NUCLEOTIDE SEQUENCE [LARGE SCALE GENOMIC DNA]</scope>
    <source>
        <strain evidence="1">HDV247</strain>
    </source>
</reference>
<dbReference type="AlphaFoldDB" id="W9NCI0"/>
<proteinExistence type="predicted"/>
<protein>
    <submittedName>
        <fullName evidence="1">Uncharacterized protein</fullName>
    </submittedName>
</protein>
<sequence length="72" mass="7950">MLSCYALRMQANMPTLTANSDASSAYAVAVSRRGWISCAVAIRATEILLSARSGCQFCPKMTMYLIRLLLWT</sequence>